<dbReference type="Proteomes" id="UP000177376">
    <property type="component" value="Unassembled WGS sequence"/>
</dbReference>
<name>A0A1G1YHF3_9BACT</name>
<organism evidence="1 2">
    <name type="scientific">Candidatus Buchananbacteria bacterium RIFCSPLOWO2_01_FULL_39_33</name>
    <dbReference type="NCBI Taxonomy" id="1797543"/>
    <lineage>
        <taxon>Bacteria</taxon>
        <taxon>Candidatus Buchananiibacteriota</taxon>
    </lineage>
</organism>
<reference evidence="1 2" key="1">
    <citation type="journal article" date="2016" name="Nat. Commun.">
        <title>Thousands of microbial genomes shed light on interconnected biogeochemical processes in an aquifer system.</title>
        <authorList>
            <person name="Anantharaman K."/>
            <person name="Brown C.T."/>
            <person name="Hug L.A."/>
            <person name="Sharon I."/>
            <person name="Castelle C.J."/>
            <person name="Probst A.J."/>
            <person name="Thomas B.C."/>
            <person name="Singh A."/>
            <person name="Wilkins M.J."/>
            <person name="Karaoz U."/>
            <person name="Brodie E.L."/>
            <person name="Williams K.H."/>
            <person name="Hubbard S.S."/>
            <person name="Banfield J.F."/>
        </authorList>
    </citation>
    <scope>NUCLEOTIDE SEQUENCE [LARGE SCALE GENOMIC DNA]</scope>
</reference>
<comment type="caution">
    <text evidence="1">The sequence shown here is derived from an EMBL/GenBank/DDBJ whole genome shotgun (WGS) entry which is preliminary data.</text>
</comment>
<gene>
    <name evidence="1" type="ORF">A3A02_04115</name>
</gene>
<protein>
    <submittedName>
        <fullName evidence="1">Uncharacterized protein</fullName>
    </submittedName>
</protein>
<proteinExistence type="predicted"/>
<dbReference type="EMBL" id="MHIM01000031">
    <property type="protein sequence ID" value="OGY51785.1"/>
    <property type="molecule type" value="Genomic_DNA"/>
</dbReference>
<evidence type="ECO:0000313" key="2">
    <source>
        <dbReference type="Proteomes" id="UP000177376"/>
    </source>
</evidence>
<evidence type="ECO:0000313" key="1">
    <source>
        <dbReference type="EMBL" id="OGY51785.1"/>
    </source>
</evidence>
<dbReference type="AlphaFoldDB" id="A0A1G1YHF3"/>
<accession>A0A1G1YHF3</accession>
<sequence>MKLTLNPSDLSRVYQTVRGDVGQVIPTHRVSFEKLSPEAQAAVRVVGRAIFHSWDEKTFVAVFPPKE</sequence>